<feature type="transmembrane region" description="Helical" evidence="2">
    <location>
        <begin position="12"/>
        <end position="35"/>
    </location>
</feature>
<dbReference type="KEGG" id="hir:HETIRDRAFT_442189"/>
<feature type="compositionally biased region" description="Basic and acidic residues" evidence="1">
    <location>
        <begin position="314"/>
        <end position="340"/>
    </location>
</feature>
<evidence type="ECO:0000259" key="3">
    <source>
        <dbReference type="Pfam" id="PF20152"/>
    </source>
</evidence>
<sequence>MGDINVVSTLGAILVGCLLCVALSALVFLQTIIYFYIYRQDLWRIQLIVGTVWALDATHVALTCTATWTYLVLNFGNEDITDFIPITSSIVYENSSACVHTSQQLGIAFTGLVGFIVQAFFTHRVFRLSNNRVLASILIVMTVVRLGAALVTTIEMMRLKSFGVLLDQFAWSISLGLALSSALDLLLSASLSFYLRSNKTGFGTQMDRIVSAIILYTINTGMLTSMMTVSTLICWLVIPNNCAFLAMHFAVSKLHANSLLTTLNTRKVLQEYSKPRFEVGTHQLDTLPRRPSVLVFRKPVKGEHYSLDTGPSKAVERDGTCEERDTMDNRPSVEDKVAAL</sequence>
<dbReference type="Pfam" id="PF20152">
    <property type="entry name" value="DUF6534"/>
    <property type="match status" value="1"/>
</dbReference>
<evidence type="ECO:0000256" key="2">
    <source>
        <dbReference type="SAM" id="Phobius"/>
    </source>
</evidence>
<dbReference type="HOGENOM" id="CLU_046025_0_0_1"/>
<accession>W4JRY9</accession>
<dbReference type="Proteomes" id="UP000030671">
    <property type="component" value="Unassembled WGS sequence"/>
</dbReference>
<dbReference type="EMBL" id="KI925465">
    <property type="protein sequence ID" value="ETW75651.1"/>
    <property type="molecule type" value="Genomic_DNA"/>
</dbReference>
<dbReference type="OrthoDB" id="3206554at2759"/>
<evidence type="ECO:0000256" key="1">
    <source>
        <dbReference type="SAM" id="MobiDB-lite"/>
    </source>
</evidence>
<dbReference type="PANTHER" id="PTHR40465:SF1">
    <property type="entry name" value="DUF6534 DOMAIN-CONTAINING PROTEIN"/>
    <property type="match status" value="1"/>
</dbReference>
<feature type="region of interest" description="Disordered" evidence="1">
    <location>
        <begin position="305"/>
        <end position="340"/>
    </location>
</feature>
<protein>
    <submittedName>
        <fullName evidence="4">Lep6-lignin expressed protein 6</fullName>
    </submittedName>
</protein>
<keyword evidence="2" id="KW-1133">Transmembrane helix</keyword>
<organism evidence="4 5">
    <name type="scientific">Heterobasidion irregulare (strain TC 32-1)</name>
    <dbReference type="NCBI Taxonomy" id="747525"/>
    <lineage>
        <taxon>Eukaryota</taxon>
        <taxon>Fungi</taxon>
        <taxon>Dikarya</taxon>
        <taxon>Basidiomycota</taxon>
        <taxon>Agaricomycotina</taxon>
        <taxon>Agaricomycetes</taxon>
        <taxon>Russulales</taxon>
        <taxon>Bondarzewiaceae</taxon>
        <taxon>Heterobasidion</taxon>
        <taxon>Heterobasidion annosum species complex</taxon>
    </lineage>
</organism>
<dbReference type="eggNOG" id="ENOG502SH62">
    <property type="taxonomic scope" value="Eukaryota"/>
</dbReference>
<proteinExistence type="predicted"/>
<dbReference type="InterPro" id="IPR045339">
    <property type="entry name" value="DUF6534"/>
</dbReference>
<keyword evidence="2" id="KW-0472">Membrane</keyword>
<evidence type="ECO:0000313" key="5">
    <source>
        <dbReference type="Proteomes" id="UP000030671"/>
    </source>
</evidence>
<dbReference type="GeneID" id="20675422"/>
<keyword evidence="2" id="KW-0812">Transmembrane</keyword>
<dbReference type="RefSeq" id="XP_009551917.1">
    <property type="nucleotide sequence ID" value="XM_009553622.1"/>
</dbReference>
<feature type="transmembrane region" description="Helical" evidence="2">
    <location>
        <begin position="47"/>
        <end position="71"/>
    </location>
</feature>
<feature type="transmembrane region" description="Helical" evidence="2">
    <location>
        <begin position="133"/>
        <end position="157"/>
    </location>
</feature>
<name>W4JRY9_HETIT</name>
<feature type="transmembrane region" description="Helical" evidence="2">
    <location>
        <begin position="169"/>
        <end position="193"/>
    </location>
</feature>
<feature type="domain" description="DUF6534" evidence="3">
    <location>
        <begin position="181"/>
        <end position="267"/>
    </location>
</feature>
<gene>
    <name evidence="4" type="primary">lep6</name>
    <name evidence="4" type="ORF">HETIRDRAFT_442189</name>
</gene>
<dbReference type="PANTHER" id="PTHR40465">
    <property type="entry name" value="CHROMOSOME 1, WHOLE GENOME SHOTGUN SEQUENCE"/>
    <property type="match status" value="1"/>
</dbReference>
<keyword evidence="5" id="KW-1185">Reference proteome</keyword>
<feature type="transmembrane region" description="Helical" evidence="2">
    <location>
        <begin position="213"/>
        <end position="238"/>
    </location>
</feature>
<evidence type="ECO:0000313" key="4">
    <source>
        <dbReference type="EMBL" id="ETW75651.1"/>
    </source>
</evidence>
<dbReference type="AlphaFoldDB" id="W4JRY9"/>
<feature type="transmembrane region" description="Helical" evidence="2">
    <location>
        <begin position="104"/>
        <end position="121"/>
    </location>
</feature>
<reference evidence="4 5" key="1">
    <citation type="journal article" date="2012" name="New Phytol.">
        <title>Insight into trade-off between wood decay and parasitism from the genome of a fungal forest pathogen.</title>
        <authorList>
            <person name="Olson A."/>
            <person name="Aerts A."/>
            <person name="Asiegbu F."/>
            <person name="Belbahri L."/>
            <person name="Bouzid O."/>
            <person name="Broberg A."/>
            <person name="Canback B."/>
            <person name="Coutinho P.M."/>
            <person name="Cullen D."/>
            <person name="Dalman K."/>
            <person name="Deflorio G."/>
            <person name="van Diepen L.T."/>
            <person name="Dunand C."/>
            <person name="Duplessis S."/>
            <person name="Durling M."/>
            <person name="Gonthier P."/>
            <person name="Grimwood J."/>
            <person name="Fossdal C.G."/>
            <person name="Hansson D."/>
            <person name="Henrissat B."/>
            <person name="Hietala A."/>
            <person name="Himmelstrand K."/>
            <person name="Hoffmeister D."/>
            <person name="Hogberg N."/>
            <person name="James T.Y."/>
            <person name="Karlsson M."/>
            <person name="Kohler A."/>
            <person name="Kues U."/>
            <person name="Lee Y.H."/>
            <person name="Lin Y.C."/>
            <person name="Lind M."/>
            <person name="Lindquist E."/>
            <person name="Lombard V."/>
            <person name="Lucas S."/>
            <person name="Lunden K."/>
            <person name="Morin E."/>
            <person name="Murat C."/>
            <person name="Park J."/>
            <person name="Raffaello T."/>
            <person name="Rouze P."/>
            <person name="Salamov A."/>
            <person name="Schmutz J."/>
            <person name="Solheim H."/>
            <person name="Stahlberg J."/>
            <person name="Velez H."/>
            <person name="de Vries R.P."/>
            <person name="Wiebenga A."/>
            <person name="Woodward S."/>
            <person name="Yakovlev I."/>
            <person name="Garbelotto M."/>
            <person name="Martin F."/>
            <person name="Grigoriev I.V."/>
            <person name="Stenlid J."/>
        </authorList>
    </citation>
    <scope>NUCLEOTIDE SEQUENCE [LARGE SCALE GENOMIC DNA]</scope>
    <source>
        <strain evidence="4 5">TC 32-1</strain>
    </source>
</reference>
<dbReference type="InParanoid" id="W4JRY9"/>